<comment type="cofactor">
    <cofactor evidence="8">
        <name>Mg(2+)</name>
        <dbReference type="ChEBI" id="CHEBI:18420"/>
    </cofactor>
    <text evidence="8">Binds 1 Mg(2+) ion per subunit.</text>
</comment>
<keyword evidence="8" id="KW-0963">Cytoplasm</keyword>
<feature type="binding site" evidence="8">
    <location>
        <position position="51"/>
    </location>
    <ligand>
        <name>Mg(2+)</name>
        <dbReference type="ChEBI" id="CHEBI:18420"/>
    </ligand>
</feature>
<evidence type="ECO:0000313" key="11">
    <source>
        <dbReference type="EMBL" id="KAJ5080255.1"/>
    </source>
</evidence>
<keyword evidence="6 8" id="KW-0460">Magnesium</keyword>
<accession>A0A9Q0LZR1</accession>
<feature type="binding site" evidence="8">
    <location>
        <position position="284"/>
    </location>
    <ligand>
        <name>IMP</name>
        <dbReference type="ChEBI" id="CHEBI:58053"/>
    </ligand>
</feature>
<comment type="subcellular location">
    <subcellularLocation>
        <location evidence="8">Cytoplasm</location>
    </subcellularLocation>
</comment>
<feature type="binding site" evidence="8">
    <location>
        <position position="183"/>
    </location>
    <ligand>
        <name>IMP</name>
        <dbReference type="ChEBI" id="CHEBI:58053"/>
        <note>ligand shared between dimeric partners</note>
    </ligand>
</feature>
<dbReference type="GO" id="GO:0004019">
    <property type="term" value="F:adenylosuccinate synthase activity"/>
    <property type="evidence" value="ECO:0007669"/>
    <property type="project" value="UniProtKB-UniRule"/>
</dbReference>
<dbReference type="GO" id="GO:0005525">
    <property type="term" value="F:GTP binding"/>
    <property type="evidence" value="ECO:0007669"/>
    <property type="project" value="UniProtKB-UniRule"/>
</dbReference>
<dbReference type="EC" id="6.3.4.4" evidence="8 10"/>
<dbReference type="SMART" id="SM00788">
    <property type="entry name" value="Adenylsucc_synt"/>
    <property type="match status" value="1"/>
</dbReference>
<dbReference type="PANTHER" id="PTHR11846">
    <property type="entry name" value="ADENYLOSUCCINATE SYNTHETASE"/>
    <property type="match status" value="1"/>
</dbReference>
<dbReference type="Proteomes" id="UP001149090">
    <property type="component" value="Unassembled WGS sequence"/>
</dbReference>
<feature type="binding site" evidence="8">
    <location>
        <position position="350"/>
    </location>
    <ligand>
        <name>IMP</name>
        <dbReference type="ChEBI" id="CHEBI:58053"/>
    </ligand>
</feature>
<dbReference type="Gene3D" id="1.10.300.10">
    <property type="entry name" value="Adenylosuccinate Synthetase, subunit A, domain 2"/>
    <property type="match status" value="1"/>
</dbReference>
<comment type="caution">
    <text evidence="11">The sequence shown here is derived from an EMBL/GenBank/DDBJ whole genome shotgun (WGS) entry which is preliminary data.</text>
</comment>
<dbReference type="OMA" id="FHHAKPI"/>
<evidence type="ECO:0000256" key="5">
    <source>
        <dbReference type="ARBA" id="ARBA00022755"/>
    </source>
</evidence>
<keyword evidence="2 8" id="KW-0436">Ligase</keyword>
<dbReference type="GO" id="GO:0046040">
    <property type="term" value="P:IMP metabolic process"/>
    <property type="evidence" value="ECO:0007669"/>
    <property type="project" value="TreeGrafter"/>
</dbReference>
<dbReference type="Gene3D" id="3.40.440.10">
    <property type="entry name" value="Adenylosuccinate Synthetase, subunit A, domain 1"/>
    <property type="match status" value="1"/>
</dbReference>
<evidence type="ECO:0000256" key="1">
    <source>
        <dbReference type="ARBA" id="ARBA00011738"/>
    </source>
</evidence>
<dbReference type="PROSITE" id="PS01266">
    <property type="entry name" value="ADENYLOSUCCIN_SYN_1"/>
    <property type="match status" value="1"/>
</dbReference>
<feature type="binding site" evidence="8">
    <location>
        <position position="78"/>
    </location>
    <ligand>
        <name>Mg(2+)</name>
        <dbReference type="ChEBI" id="CHEBI:18420"/>
    </ligand>
</feature>
<dbReference type="Gene3D" id="3.90.170.10">
    <property type="entry name" value="Adenylosuccinate Synthetase, subunit A, domain 3"/>
    <property type="match status" value="1"/>
</dbReference>
<dbReference type="PANTHER" id="PTHR11846:SF0">
    <property type="entry name" value="ADENYLOSUCCINATE SYNTHETASE"/>
    <property type="match status" value="1"/>
</dbReference>
<comment type="function">
    <text evidence="8">Plays an important role in the de novo pathway and in the salvage pathway of purine nucleotide biosynthesis. Catalyzes the first commited step in the biosynthesis of AMP from IMP.</text>
</comment>
<keyword evidence="4 8" id="KW-0547">Nucleotide-binding</keyword>
<dbReference type="Pfam" id="PF00709">
    <property type="entry name" value="Adenylsucc_synt"/>
    <property type="match status" value="1"/>
</dbReference>
<feature type="binding site" evidence="8">
    <location>
        <begin position="78"/>
        <end position="80"/>
    </location>
    <ligand>
        <name>GTP</name>
        <dbReference type="ChEBI" id="CHEBI:37565"/>
    </ligand>
</feature>
<dbReference type="InterPro" id="IPR042109">
    <property type="entry name" value="Adenylosuccinate_synth_dom1"/>
</dbReference>
<feature type="active site" evidence="9">
    <location>
        <position position="180"/>
    </location>
</feature>
<keyword evidence="7 8" id="KW-0342">GTP-binding</keyword>
<feature type="binding site" evidence="8">
    <location>
        <position position="169"/>
    </location>
    <ligand>
        <name>IMP</name>
        <dbReference type="ChEBI" id="CHEBI:58053"/>
    </ligand>
</feature>
<dbReference type="InterPro" id="IPR042110">
    <property type="entry name" value="Adenylosuccinate_synth_dom2"/>
</dbReference>
<comment type="similarity">
    <text evidence="8 10">Belongs to the adenylosuccinate synthetase family.</text>
</comment>
<comment type="function">
    <text evidence="10">Plays an important role in the de novo pathway of purine nucleotide biosynthesis.</text>
</comment>
<feature type="binding site" evidence="8">
    <location>
        <position position="352"/>
    </location>
    <ligand>
        <name>GTP</name>
        <dbReference type="ChEBI" id="CHEBI:37565"/>
    </ligand>
</feature>
<name>A0A9Q0LZR1_ANAIG</name>
<dbReference type="EMBL" id="JAPDFW010000011">
    <property type="protein sequence ID" value="KAJ5080255.1"/>
    <property type="molecule type" value="Genomic_DNA"/>
</dbReference>
<evidence type="ECO:0000256" key="10">
    <source>
        <dbReference type="RuleBase" id="RU000520"/>
    </source>
</evidence>
<evidence type="ECO:0000256" key="7">
    <source>
        <dbReference type="ARBA" id="ARBA00023134"/>
    </source>
</evidence>
<sequence>MKPILLKKGHKQFIPFQIKNQLLYKFASSITPDKDIIKENVVVVLGTQWGDEGKGKLIDQISNQFDFVARVQGGSNAGHTIKSGNHKFAMHLVPSGILNPKSQCVVGNGVVVHLPTMFDEIKSLEAGGIHWAKKNLKVSDRAHILFDFHQQVDGMQEGQRAEKDQIGTTKKGIGPCYSSKMNRENLRFCDLVDIHKDPKKREDFFAKFKLIAGNHMTRFPLLKVNLQEELEKYMNFSRIMSENNMISNTVHLINEAIDTKQKVLIECANATMLSIDFGTYPFVTSSNCDIGGVCTGLGVSPKCFKDSFVIGVTKCYCTRVGSGPFPTELFDETGEQLRKAGHEFGTTTGRPRRCGWIDTVALNYAVMINRIDAFILTKLDVLTGMKEIKIGYKYIYPDGSESTVDFPADLRKLENVKVAYKTFKGWNQDISKCKTFDSLPKEAQDLVLEIEKLTRCFIKYIGVGPDRSEIIIREKN</sequence>
<dbReference type="GO" id="GO:0000287">
    <property type="term" value="F:magnesium ion binding"/>
    <property type="evidence" value="ECO:0007669"/>
    <property type="project" value="UniProtKB-UniRule"/>
</dbReference>
<proteinExistence type="inferred from homology"/>
<protein>
    <recommendedName>
        <fullName evidence="8 10">Adenylosuccinate synthetase</fullName>
        <shortName evidence="8">AMPSase</shortName>
        <shortName evidence="8">AdSS</shortName>
        <ecNumber evidence="8 10">6.3.4.4</ecNumber>
    </recommendedName>
    <alternativeName>
        <fullName evidence="8">IMP--aspartate ligase</fullName>
    </alternativeName>
</protein>
<dbReference type="GO" id="GO:0044208">
    <property type="term" value="P:'de novo' AMP biosynthetic process"/>
    <property type="evidence" value="ECO:0007669"/>
    <property type="project" value="UniProtKB-UniRule"/>
</dbReference>
<evidence type="ECO:0000256" key="8">
    <source>
        <dbReference type="HAMAP-Rule" id="MF_03125"/>
    </source>
</evidence>
<comment type="subunit">
    <text evidence="1 8">Homodimer.</text>
</comment>
<dbReference type="InterPro" id="IPR033128">
    <property type="entry name" value="Adenylosuccin_syn_Lys_AS"/>
</dbReference>
<feature type="active site" description="Proton donor" evidence="8">
    <location>
        <position position="79"/>
    </location>
</feature>
<dbReference type="NCBIfam" id="NF002223">
    <property type="entry name" value="PRK01117.1"/>
    <property type="match status" value="1"/>
</dbReference>
<feature type="binding site" evidence="8">
    <location>
        <begin position="50"/>
        <end position="56"/>
    </location>
    <ligand>
        <name>GTP</name>
        <dbReference type="ChEBI" id="CHEBI:37565"/>
    </ligand>
</feature>
<feature type="binding site" evidence="8">
    <location>
        <begin position="51"/>
        <end position="54"/>
    </location>
    <ligand>
        <name>IMP</name>
        <dbReference type="ChEBI" id="CHEBI:58053"/>
    </ligand>
</feature>
<dbReference type="CDD" id="cd03108">
    <property type="entry name" value="AdSS"/>
    <property type="match status" value="1"/>
</dbReference>
<dbReference type="OrthoDB" id="10265645at2759"/>
<dbReference type="InterPro" id="IPR042111">
    <property type="entry name" value="Adenylosuccinate_synth_dom3"/>
</dbReference>
<keyword evidence="12" id="KW-1185">Reference proteome</keyword>
<dbReference type="InterPro" id="IPR001114">
    <property type="entry name" value="Adenylosuccinate_synthetase"/>
</dbReference>
<comment type="pathway">
    <text evidence="8 10">Purine metabolism; AMP biosynthesis via de novo pathway; AMP from IMP: step 1/2.</text>
</comment>
<dbReference type="SUPFAM" id="SSF52540">
    <property type="entry name" value="P-loop containing nucleoside triphosphate hydrolases"/>
    <property type="match status" value="1"/>
</dbReference>
<evidence type="ECO:0000256" key="4">
    <source>
        <dbReference type="ARBA" id="ARBA00022741"/>
    </source>
</evidence>
<dbReference type="PROSITE" id="PS00513">
    <property type="entry name" value="ADENYLOSUCCIN_SYN_2"/>
    <property type="match status" value="1"/>
</dbReference>
<evidence type="ECO:0000256" key="9">
    <source>
        <dbReference type="PROSITE-ProRule" id="PRU10134"/>
    </source>
</evidence>
<feature type="binding site" evidence="8">
    <location>
        <begin position="346"/>
        <end position="352"/>
    </location>
    <ligand>
        <name>substrate</name>
    </ligand>
</feature>
<feature type="binding site" evidence="8">
    <location>
        <begin position="76"/>
        <end position="79"/>
    </location>
    <ligand>
        <name>IMP</name>
        <dbReference type="ChEBI" id="CHEBI:58053"/>
    </ligand>
</feature>
<dbReference type="FunFam" id="1.10.300.10:FF:000001">
    <property type="entry name" value="Adenylosuccinate synthetase"/>
    <property type="match status" value="1"/>
</dbReference>
<feature type="active site" description="Proton acceptor" evidence="8">
    <location>
        <position position="51"/>
    </location>
</feature>
<keyword evidence="5 8" id="KW-0658">Purine biosynthesis</keyword>
<gene>
    <name evidence="11" type="ORF">M0811_03739</name>
</gene>
<dbReference type="GO" id="GO:0005737">
    <property type="term" value="C:cytoplasm"/>
    <property type="evidence" value="ECO:0007669"/>
    <property type="project" value="UniProtKB-SubCell"/>
</dbReference>
<dbReference type="NCBIfam" id="TIGR00184">
    <property type="entry name" value="purA"/>
    <property type="match status" value="1"/>
</dbReference>
<dbReference type="HAMAP" id="MF_00011">
    <property type="entry name" value="Adenylosucc_synth"/>
    <property type="match status" value="1"/>
</dbReference>
<dbReference type="AlphaFoldDB" id="A0A9Q0LZR1"/>
<evidence type="ECO:0000256" key="2">
    <source>
        <dbReference type="ARBA" id="ARBA00022598"/>
    </source>
</evidence>
<dbReference type="InterPro" id="IPR027417">
    <property type="entry name" value="P-loop_NTPase"/>
</dbReference>
<evidence type="ECO:0000313" key="12">
    <source>
        <dbReference type="Proteomes" id="UP001149090"/>
    </source>
</evidence>
<comment type="catalytic activity">
    <reaction evidence="8 10">
        <text>IMP + L-aspartate + GTP = N(6)-(1,2-dicarboxyethyl)-AMP + GDP + phosphate + 2 H(+)</text>
        <dbReference type="Rhea" id="RHEA:15753"/>
        <dbReference type="ChEBI" id="CHEBI:15378"/>
        <dbReference type="ChEBI" id="CHEBI:29991"/>
        <dbReference type="ChEBI" id="CHEBI:37565"/>
        <dbReference type="ChEBI" id="CHEBI:43474"/>
        <dbReference type="ChEBI" id="CHEBI:57567"/>
        <dbReference type="ChEBI" id="CHEBI:58053"/>
        <dbReference type="ChEBI" id="CHEBI:58189"/>
        <dbReference type="EC" id="6.3.4.4"/>
    </reaction>
</comment>
<keyword evidence="3 8" id="KW-0479">Metal-binding</keyword>
<dbReference type="FunFam" id="3.90.170.10:FF:000001">
    <property type="entry name" value="Adenylosuccinate synthetase"/>
    <property type="match status" value="1"/>
</dbReference>
<dbReference type="InterPro" id="IPR018220">
    <property type="entry name" value="Adenylosuccin_syn_GTP-bd"/>
</dbReference>
<feature type="binding site" evidence="8">
    <location>
        <begin position="378"/>
        <end position="380"/>
    </location>
    <ligand>
        <name>GTP</name>
        <dbReference type="ChEBI" id="CHEBI:37565"/>
    </ligand>
</feature>
<evidence type="ECO:0000256" key="6">
    <source>
        <dbReference type="ARBA" id="ARBA00022842"/>
    </source>
</evidence>
<feature type="binding site" evidence="8">
    <location>
        <position position="269"/>
    </location>
    <ligand>
        <name>IMP</name>
        <dbReference type="ChEBI" id="CHEBI:58053"/>
    </ligand>
</feature>
<reference evidence="11" key="1">
    <citation type="submission" date="2022-10" db="EMBL/GenBank/DDBJ databases">
        <title>Novel sulphate-reducing endosymbionts in the free-living metamonad Anaeramoeba.</title>
        <authorList>
            <person name="Jerlstrom-Hultqvist J."/>
            <person name="Cepicka I."/>
            <person name="Gallot-Lavallee L."/>
            <person name="Salas-Leiva D."/>
            <person name="Curtis B.A."/>
            <person name="Zahonova K."/>
            <person name="Pipaliya S."/>
            <person name="Dacks J."/>
            <person name="Roger A.J."/>
        </authorList>
    </citation>
    <scope>NUCLEOTIDE SEQUENCE</scope>
    <source>
        <strain evidence="11">BMAN</strain>
    </source>
</reference>
<evidence type="ECO:0000256" key="3">
    <source>
        <dbReference type="ARBA" id="ARBA00022723"/>
    </source>
</evidence>
<organism evidence="11 12">
    <name type="scientific">Anaeramoeba ignava</name>
    <name type="common">Anaerobic marine amoeba</name>
    <dbReference type="NCBI Taxonomy" id="1746090"/>
    <lineage>
        <taxon>Eukaryota</taxon>
        <taxon>Metamonada</taxon>
        <taxon>Anaeramoebidae</taxon>
        <taxon>Anaeramoeba</taxon>
    </lineage>
</organism>
<feature type="binding site" evidence="8">
    <location>
        <begin position="462"/>
        <end position="464"/>
    </location>
    <ligand>
        <name>GTP</name>
        <dbReference type="ChEBI" id="CHEBI:37565"/>
    </ligand>
</feature>